<proteinExistence type="predicted"/>
<dbReference type="EMBL" id="CABVLZ010000004">
    <property type="protein sequence ID" value="VVU95442.1"/>
    <property type="molecule type" value="Genomic_DNA"/>
</dbReference>
<feature type="transmembrane region" description="Helical" evidence="1">
    <location>
        <begin position="28"/>
        <end position="48"/>
    </location>
</feature>
<sequence>MYSLILAGILYGLLGSFGKIGILYGSPSVFVLIRNLWATIFSIGLIFSQRSQIKDSILNFKLLNFYSILIGLFSVTSWYIMFNLFKNGLSVRIGLPILYVVAIITADIFSMIFLRQLLTLRKLIGSLLGMIAIYLILG</sequence>
<keyword evidence="1" id="KW-1133">Transmembrane helix</keyword>
<name>A0A5E8CM69_9ZZZZ</name>
<dbReference type="Pfam" id="PF00892">
    <property type="entry name" value="EamA"/>
    <property type="match status" value="1"/>
</dbReference>
<reference evidence="3" key="1">
    <citation type="submission" date="2019-09" db="EMBL/GenBank/DDBJ databases">
        <authorList>
            <person name="Needham M D."/>
        </authorList>
    </citation>
    <scope>NUCLEOTIDE SEQUENCE</scope>
</reference>
<dbReference type="AlphaFoldDB" id="A0A5E8CM69"/>
<dbReference type="InterPro" id="IPR000620">
    <property type="entry name" value="EamA_dom"/>
</dbReference>
<evidence type="ECO:0000259" key="2">
    <source>
        <dbReference type="Pfam" id="PF00892"/>
    </source>
</evidence>
<organism evidence="3">
    <name type="scientific">seawater metagenome</name>
    <dbReference type="NCBI Taxonomy" id="1561972"/>
    <lineage>
        <taxon>unclassified sequences</taxon>
        <taxon>metagenomes</taxon>
        <taxon>ecological metagenomes</taxon>
    </lineage>
</organism>
<feature type="transmembrane region" description="Helical" evidence="1">
    <location>
        <begin position="60"/>
        <end position="81"/>
    </location>
</feature>
<accession>A0A5E8CM69</accession>
<keyword evidence="1" id="KW-0472">Membrane</keyword>
<evidence type="ECO:0000256" key="1">
    <source>
        <dbReference type="SAM" id="Phobius"/>
    </source>
</evidence>
<gene>
    <name evidence="3" type="ORF">CPAV1605_1193</name>
</gene>
<dbReference type="SUPFAM" id="SSF103481">
    <property type="entry name" value="Multidrug resistance efflux transporter EmrE"/>
    <property type="match status" value="1"/>
</dbReference>
<keyword evidence="1" id="KW-0812">Transmembrane</keyword>
<dbReference type="GO" id="GO:0016020">
    <property type="term" value="C:membrane"/>
    <property type="evidence" value="ECO:0007669"/>
    <property type="project" value="InterPro"/>
</dbReference>
<feature type="domain" description="EamA" evidence="2">
    <location>
        <begin position="4"/>
        <end position="137"/>
    </location>
</feature>
<evidence type="ECO:0000313" key="3">
    <source>
        <dbReference type="EMBL" id="VVU95442.1"/>
    </source>
</evidence>
<dbReference type="InterPro" id="IPR037185">
    <property type="entry name" value="EmrE-like"/>
</dbReference>
<feature type="transmembrane region" description="Helical" evidence="1">
    <location>
        <begin position="93"/>
        <end position="113"/>
    </location>
</feature>
<feature type="transmembrane region" description="Helical" evidence="1">
    <location>
        <begin position="120"/>
        <end position="137"/>
    </location>
</feature>
<protein>
    <recommendedName>
        <fullName evidence="2">EamA domain-containing protein</fullName>
    </recommendedName>
</protein>